<dbReference type="Gene3D" id="2.40.440.10">
    <property type="entry name" value="L,D-transpeptidase catalytic domain-like"/>
    <property type="match status" value="1"/>
</dbReference>
<dbReference type="Pfam" id="PF01471">
    <property type="entry name" value="PG_binding_1"/>
    <property type="match status" value="1"/>
</dbReference>
<dbReference type="GO" id="GO:0008360">
    <property type="term" value="P:regulation of cell shape"/>
    <property type="evidence" value="ECO:0007669"/>
    <property type="project" value="UniProtKB-UniRule"/>
</dbReference>
<evidence type="ECO:0000256" key="5">
    <source>
        <dbReference type="ARBA" id="ARBA00022984"/>
    </source>
</evidence>
<evidence type="ECO:0000256" key="2">
    <source>
        <dbReference type="ARBA" id="ARBA00005992"/>
    </source>
</evidence>
<dbReference type="OrthoDB" id="9778545at2"/>
<dbReference type="PANTHER" id="PTHR41533:SF2">
    <property type="entry name" value="BLR7131 PROTEIN"/>
    <property type="match status" value="1"/>
</dbReference>
<dbReference type="InterPro" id="IPR002477">
    <property type="entry name" value="Peptidoglycan-bd-like"/>
</dbReference>
<dbReference type="InterPro" id="IPR036366">
    <property type="entry name" value="PGBDSf"/>
</dbReference>
<dbReference type="PROSITE" id="PS52029">
    <property type="entry name" value="LD_TPASE"/>
    <property type="match status" value="1"/>
</dbReference>
<comment type="caution">
    <text evidence="9">The sequence shown here is derived from an EMBL/GenBank/DDBJ whole genome shotgun (WGS) entry which is preliminary data.</text>
</comment>
<evidence type="ECO:0000256" key="4">
    <source>
        <dbReference type="ARBA" id="ARBA00022960"/>
    </source>
</evidence>
<keyword evidence="3" id="KW-0808">Transferase</keyword>
<sequence>MTTATFAVCLPQTAGATTLMDLLRGRPEKRQETRPAEVIPPAQLADPEPISKVASPRYYTYKPDSQKAIAIKAPETPIAAFGADHDLAVAHLAMSQVKVTASADVAAAVQNYYNNNGALIWVDSNGVAEKAKTAIDALALADTVGLDPADYAVKVPQDLAGMDEQARQQALMKFELELSTKMLTYVQDTVRGRIDPNRISGYYDFKRKSVPLEPVLDLLRASPDVGAYLRGKDPSSPQFLALKAELKKMMEENQAQQGQTVKINLKGILKPGDTNPELANIIAGVKAYGSDALKTDNALTLTNYTGTPDYTPELVSLVEAYQKEQGLKPDGVVGPATVRTMVGHSDAEKIEKLVVAMEQLRWLPADLGPRYVLINAAAFEAYYVNDRQQQLAMRVVVGGPGHQTFFFQNMIQTVEFNPYWGVPRSIIINEMLPKLRRDPSYLDRLGYEVSYKGRRVRSSEINWNTTSDVDVRQPPSSDNALGDLKILFPNAHAIYMHDTPAKSFFKRDMRALSHGCVRLSEPRVMAAAVMNTTVGDINQQIASGQNRAVQVPQKFPVYVAYFTAWPDKDGVVRYYDDIYNRDEAARKAFVATSAARAG</sequence>
<feature type="active site" description="Proton donor/acceptor" evidence="7">
    <location>
        <position position="497"/>
    </location>
</feature>
<dbReference type="GO" id="GO:0071555">
    <property type="term" value="P:cell wall organization"/>
    <property type="evidence" value="ECO:0007669"/>
    <property type="project" value="UniProtKB-UniRule"/>
</dbReference>
<dbReference type="RefSeq" id="WP_075640738.1">
    <property type="nucleotide sequence ID" value="NZ_MKIM01000028.1"/>
</dbReference>
<dbReference type="SUPFAM" id="SSF141523">
    <property type="entry name" value="L,D-transpeptidase catalytic domain-like"/>
    <property type="match status" value="1"/>
</dbReference>
<reference evidence="9 10" key="1">
    <citation type="submission" date="2016-09" db="EMBL/GenBank/DDBJ databases">
        <title>Rhizobium oryziradicis sp. nov., isolated from the root of rice.</title>
        <authorList>
            <person name="Zhao J."/>
            <person name="Zhang X."/>
        </authorList>
    </citation>
    <scope>NUCLEOTIDE SEQUENCE [LARGE SCALE GENOMIC DNA]</scope>
    <source>
        <strain evidence="9 10">N19</strain>
    </source>
</reference>
<dbReference type="InterPro" id="IPR036365">
    <property type="entry name" value="PGBD-like_sf"/>
</dbReference>
<dbReference type="AlphaFoldDB" id="A0A1Q8ZNV5"/>
<organism evidence="9 10">
    <name type="scientific">Rhizobium oryziradicis</name>
    <dbReference type="NCBI Taxonomy" id="1867956"/>
    <lineage>
        <taxon>Bacteria</taxon>
        <taxon>Pseudomonadati</taxon>
        <taxon>Pseudomonadota</taxon>
        <taxon>Alphaproteobacteria</taxon>
        <taxon>Hyphomicrobiales</taxon>
        <taxon>Rhizobiaceae</taxon>
        <taxon>Rhizobium/Agrobacterium group</taxon>
        <taxon>Rhizobium</taxon>
    </lineage>
</organism>
<protein>
    <submittedName>
        <fullName evidence="9">Peptidoglycan-binding protein</fullName>
    </submittedName>
</protein>
<dbReference type="CDD" id="cd16913">
    <property type="entry name" value="YkuD_like"/>
    <property type="match status" value="1"/>
</dbReference>
<keyword evidence="4 7" id="KW-0133">Cell shape</keyword>
<evidence type="ECO:0000313" key="10">
    <source>
        <dbReference type="Proteomes" id="UP000186894"/>
    </source>
</evidence>
<dbReference type="InterPro" id="IPR038063">
    <property type="entry name" value="Transpep_catalytic_dom"/>
</dbReference>
<name>A0A1Q8ZNV5_9HYPH</name>
<dbReference type="EMBL" id="MKIM01000028">
    <property type="protein sequence ID" value="OLP43417.1"/>
    <property type="molecule type" value="Genomic_DNA"/>
</dbReference>
<dbReference type="InterPro" id="IPR045380">
    <property type="entry name" value="LD_TPept_scaffold_dom"/>
</dbReference>
<evidence type="ECO:0000313" key="9">
    <source>
        <dbReference type="EMBL" id="OLP43417.1"/>
    </source>
</evidence>
<dbReference type="Pfam" id="PF03734">
    <property type="entry name" value="YkuD"/>
    <property type="match status" value="1"/>
</dbReference>
<keyword evidence="10" id="KW-1185">Reference proteome</keyword>
<dbReference type="UniPathway" id="UPA00219"/>
<feature type="active site" description="Nucleophile" evidence="7">
    <location>
        <position position="516"/>
    </location>
</feature>
<dbReference type="GO" id="GO:0004180">
    <property type="term" value="F:carboxypeptidase activity"/>
    <property type="evidence" value="ECO:0007669"/>
    <property type="project" value="UniProtKB-ARBA"/>
</dbReference>
<keyword evidence="5 7" id="KW-0573">Peptidoglycan synthesis</keyword>
<evidence type="ECO:0000256" key="1">
    <source>
        <dbReference type="ARBA" id="ARBA00004752"/>
    </source>
</evidence>
<evidence type="ECO:0000256" key="7">
    <source>
        <dbReference type="PROSITE-ProRule" id="PRU01373"/>
    </source>
</evidence>
<evidence type="ECO:0000256" key="3">
    <source>
        <dbReference type="ARBA" id="ARBA00022679"/>
    </source>
</evidence>
<evidence type="ECO:0000256" key="6">
    <source>
        <dbReference type="ARBA" id="ARBA00023316"/>
    </source>
</evidence>
<feature type="domain" description="L,D-TPase catalytic" evidence="8">
    <location>
        <begin position="370"/>
        <end position="552"/>
    </location>
</feature>
<dbReference type="GO" id="GO:0016740">
    <property type="term" value="F:transferase activity"/>
    <property type="evidence" value="ECO:0007669"/>
    <property type="project" value="UniProtKB-KW"/>
</dbReference>
<evidence type="ECO:0000259" key="8">
    <source>
        <dbReference type="PROSITE" id="PS52029"/>
    </source>
</evidence>
<gene>
    <name evidence="9" type="ORF">BJF95_21325</name>
</gene>
<dbReference type="Proteomes" id="UP000186894">
    <property type="component" value="Unassembled WGS sequence"/>
</dbReference>
<dbReference type="InterPro" id="IPR005490">
    <property type="entry name" value="LD_TPept_cat_dom"/>
</dbReference>
<proteinExistence type="inferred from homology"/>
<dbReference type="PANTHER" id="PTHR41533">
    <property type="entry name" value="L,D-TRANSPEPTIDASE HI_1667-RELATED"/>
    <property type="match status" value="1"/>
</dbReference>
<dbReference type="Gene3D" id="1.10.101.10">
    <property type="entry name" value="PGBD-like superfamily/PGBD"/>
    <property type="match status" value="1"/>
</dbReference>
<keyword evidence="6 7" id="KW-0961">Cell wall biogenesis/degradation</keyword>
<dbReference type="Pfam" id="PF20142">
    <property type="entry name" value="Scaffold"/>
    <property type="match status" value="1"/>
</dbReference>
<accession>A0A1Q8ZNV5</accession>
<comment type="pathway">
    <text evidence="1 7">Cell wall biogenesis; peptidoglycan biosynthesis.</text>
</comment>
<comment type="similarity">
    <text evidence="2">Belongs to the YkuD family.</text>
</comment>
<dbReference type="SUPFAM" id="SSF47090">
    <property type="entry name" value="PGBD-like"/>
    <property type="match status" value="1"/>
</dbReference>
<dbReference type="GO" id="GO:0009252">
    <property type="term" value="P:peptidoglycan biosynthetic process"/>
    <property type="evidence" value="ECO:0007669"/>
    <property type="project" value="UniProtKB-UniPathway"/>
</dbReference>
<dbReference type="STRING" id="1867956.BJF95_21325"/>
<dbReference type="InterPro" id="IPR052905">
    <property type="entry name" value="LD-transpeptidase_YkuD-like"/>
</dbReference>